<dbReference type="Pfam" id="PF05721">
    <property type="entry name" value="PhyH"/>
    <property type="match status" value="1"/>
</dbReference>
<evidence type="ECO:0000256" key="1">
    <source>
        <dbReference type="SAM" id="MobiDB-lite"/>
    </source>
</evidence>
<feature type="region of interest" description="Disordered" evidence="1">
    <location>
        <begin position="1"/>
        <end position="22"/>
    </location>
</feature>
<evidence type="ECO:0000313" key="3">
    <source>
        <dbReference type="Proteomes" id="UP000054053"/>
    </source>
</evidence>
<name>A0A1B5KVH6_USTVR</name>
<evidence type="ECO:0008006" key="4">
    <source>
        <dbReference type="Google" id="ProtNLM"/>
    </source>
</evidence>
<gene>
    <name evidence="2" type="ORF">UVI_02028000</name>
</gene>
<dbReference type="Proteomes" id="UP000054053">
    <property type="component" value="Unassembled WGS sequence"/>
</dbReference>
<dbReference type="EMBL" id="BBTG02000011">
    <property type="protein sequence ID" value="GAO14972.1"/>
    <property type="molecule type" value="Genomic_DNA"/>
</dbReference>
<comment type="caution">
    <text evidence="2">The sequence shown here is derived from an EMBL/GenBank/DDBJ whole genome shotgun (WGS) entry which is preliminary data.</text>
</comment>
<dbReference type="PANTHER" id="PTHR40470:SF1">
    <property type="entry name" value="PHYTANOYL-COA DIOXYGENASE FAMILY PROTEIN (AFU_ORTHOLOGUE AFUA_2G15850)"/>
    <property type="match status" value="1"/>
</dbReference>
<dbReference type="Gene3D" id="2.60.120.620">
    <property type="entry name" value="q2cbj1_9rhob like domain"/>
    <property type="match status" value="1"/>
</dbReference>
<dbReference type="AlphaFoldDB" id="A0A1B5KVH6"/>
<dbReference type="PANTHER" id="PTHR40470">
    <property type="entry name" value="PHYTANOYL-COA DIOXYGENASE FAMILY PROTEIN (AFU_ORTHOLOGUE AFUA_2G15850)"/>
    <property type="match status" value="1"/>
</dbReference>
<reference evidence="3" key="1">
    <citation type="journal article" date="2016" name="Genome Announc.">
        <title>Genome sequence of Ustilaginoidea virens IPU010, a rice pathogenic fungus causing false smut.</title>
        <authorList>
            <person name="Kumagai T."/>
            <person name="Ishii T."/>
            <person name="Terai G."/>
            <person name="Umemura M."/>
            <person name="Machida M."/>
            <person name="Asai K."/>
        </authorList>
    </citation>
    <scope>NUCLEOTIDE SEQUENCE [LARGE SCALE GENOMIC DNA]</scope>
    <source>
        <strain evidence="3">IPU010</strain>
    </source>
</reference>
<organism evidence="2 3">
    <name type="scientific">Ustilaginoidea virens</name>
    <name type="common">Rice false smut fungus</name>
    <name type="synonym">Villosiclava virens</name>
    <dbReference type="NCBI Taxonomy" id="1159556"/>
    <lineage>
        <taxon>Eukaryota</taxon>
        <taxon>Fungi</taxon>
        <taxon>Dikarya</taxon>
        <taxon>Ascomycota</taxon>
        <taxon>Pezizomycotina</taxon>
        <taxon>Sordariomycetes</taxon>
        <taxon>Hypocreomycetidae</taxon>
        <taxon>Hypocreales</taxon>
        <taxon>Clavicipitaceae</taxon>
        <taxon>Ustilaginoidea</taxon>
    </lineage>
</organism>
<evidence type="ECO:0000313" key="2">
    <source>
        <dbReference type="EMBL" id="GAO14972.1"/>
    </source>
</evidence>
<dbReference type="SUPFAM" id="SSF51197">
    <property type="entry name" value="Clavaminate synthase-like"/>
    <property type="match status" value="1"/>
</dbReference>
<sequence length="386" mass="42838">MDLISGPRQLRRGGSSSSPSWIHHPLSGRGSWLVARGVIRHQLPSGTYQGLALALALFPHGVELVPVCLVTIQLPTNDPRGCNRDYWMRGMPMPAAQDASGLRACLERDGFVVVRGIVSGAALEELRQASRTVEELGRSGQWPHVRTVGKQFPPWAYSPDKGIWGVQHLMDPQLPGHQVFTRQYFSEATLSIVRELLQCTDEELVMELFNMLVRPDGGDFELRWHRDDIPAEATAEEEMARLRRPAFHAQYNLALWEDESLVLVPGSHKRPRTDAERHADPFDRALPGQVAVRLGPGDVAFYNNNILHRGVYDSAKDRVTLHGSVGHAAGGELRARNVLQHGVGRFVARVDLSTLGDEERRRADEMRARLVRLGGQSGAVGYSLQG</sequence>
<protein>
    <recommendedName>
        <fullName evidence="4">Phytanoyl-CoA dioxygenase</fullName>
    </recommendedName>
</protein>
<proteinExistence type="predicted"/>
<accession>A0A1B5KVH6</accession>
<dbReference type="InterPro" id="IPR008775">
    <property type="entry name" value="Phytyl_CoA_dOase-like"/>
</dbReference>